<accession>A0A815I8Z3</accession>
<comment type="caution">
    <text evidence="2">The sequence shown here is derived from an EMBL/GenBank/DDBJ whole genome shotgun (WGS) entry which is preliminary data.</text>
</comment>
<evidence type="ECO:0000313" key="2">
    <source>
        <dbReference type="EMBL" id="CAF1361876.1"/>
    </source>
</evidence>
<sequence>MILNTVRLLTFLLLVHIVFGSYTTLNDNRRFYQLLKPRSKENNNEYVWFTRNIHNDINSDNIKQDHQYKQQNLFRLKIFNKTFDRKDPFGENIMHEPK</sequence>
<keyword evidence="1" id="KW-0732">Signal</keyword>
<protein>
    <submittedName>
        <fullName evidence="2">Uncharacterized protein</fullName>
    </submittedName>
</protein>
<proteinExistence type="predicted"/>
<dbReference type="EMBL" id="CAJNOT010003062">
    <property type="protein sequence ID" value="CAF1361876.1"/>
    <property type="molecule type" value="Genomic_DNA"/>
</dbReference>
<gene>
    <name evidence="2" type="ORF">ZHD862_LOCUS31120</name>
</gene>
<dbReference type="AlphaFoldDB" id="A0A815I8Z3"/>
<feature type="signal peptide" evidence="1">
    <location>
        <begin position="1"/>
        <end position="20"/>
    </location>
</feature>
<name>A0A815I8Z3_9BILA</name>
<evidence type="ECO:0000256" key="1">
    <source>
        <dbReference type="SAM" id="SignalP"/>
    </source>
</evidence>
<dbReference type="Proteomes" id="UP000663864">
    <property type="component" value="Unassembled WGS sequence"/>
</dbReference>
<organism evidence="2">
    <name type="scientific">Rotaria sordida</name>
    <dbReference type="NCBI Taxonomy" id="392033"/>
    <lineage>
        <taxon>Eukaryota</taxon>
        <taxon>Metazoa</taxon>
        <taxon>Spiralia</taxon>
        <taxon>Gnathifera</taxon>
        <taxon>Rotifera</taxon>
        <taxon>Eurotatoria</taxon>
        <taxon>Bdelloidea</taxon>
        <taxon>Philodinida</taxon>
        <taxon>Philodinidae</taxon>
        <taxon>Rotaria</taxon>
    </lineage>
</organism>
<reference evidence="2" key="1">
    <citation type="submission" date="2021-02" db="EMBL/GenBank/DDBJ databases">
        <authorList>
            <person name="Nowell W R."/>
        </authorList>
    </citation>
    <scope>NUCLEOTIDE SEQUENCE</scope>
</reference>
<feature type="chain" id="PRO_5032431081" evidence="1">
    <location>
        <begin position="21"/>
        <end position="98"/>
    </location>
</feature>